<proteinExistence type="predicted"/>
<accession>A0A1V4KXJ0</accession>
<reference evidence="1 2" key="1">
    <citation type="submission" date="2016-02" db="EMBL/GenBank/DDBJ databases">
        <title>Band-tailed pigeon sequencing and assembly.</title>
        <authorList>
            <person name="Soares A.E."/>
            <person name="Novak B.J."/>
            <person name="Rice E.S."/>
            <person name="O'Connell B."/>
            <person name="Chang D."/>
            <person name="Weber S."/>
            <person name="Shapiro B."/>
        </authorList>
    </citation>
    <scope>NUCLEOTIDE SEQUENCE [LARGE SCALE GENOMIC DNA]</scope>
    <source>
        <strain evidence="1">BTP2013</strain>
        <tissue evidence="1">Blood</tissue>
    </source>
</reference>
<name>A0A1V4KXJ0_PATFA</name>
<sequence>MGKQLGKNNGDVSSNPGGTTSFLPQTLFLGVISRNIRDLSAPGTVRNRTFPIHTEQTLIINHPVVYSQKIYSTR</sequence>
<protein>
    <submittedName>
        <fullName evidence="1">Uncharacterized protein</fullName>
    </submittedName>
</protein>
<dbReference type="AlphaFoldDB" id="A0A1V4KXJ0"/>
<dbReference type="Proteomes" id="UP000190648">
    <property type="component" value="Unassembled WGS sequence"/>
</dbReference>
<dbReference type="EMBL" id="LSYS01001467">
    <property type="protein sequence ID" value="OPJ89122.1"/>
    <property type="molecule type" value="Genomic_DNA"/>
</dbReference>
<gene>
    <name evidence="1" type="ORF">AV530_017754</name>
</gene>
<comment type="caution">
    <text evidence="1">The sequence shown here is derived from an EMBL/GenBank/DDBJ whole genome shotgun (WGS) entry which is preliminary data.</text>
</comment>
<evidence type="ECO:0000313" key="2">
    <source>
        <dbReference type="Proteomes" id="UP000190648"/>
    </source>
</evidence>
<evidence type="ECO:0000313" key="1">
    <source>
        <dbReference type="EMBL" id="OPJ89122.1"/>
    </source>
</evidence>
<keyword evidence="2" id="KW-1185">Reference proteome</keyword>
<organism evidence="1 2">
    <name type="scientific">Patagioenas fasciata monilis</name>
    <dbReference type="NCBI Taxonomy" id="372326"/>
    <lineage>
        <taxon>Eukaryota</taxon>
        <taxon>Metazoa</taxon>
        <taxon>Chordata</taxon>
        <taxon>Craniata</taxon>
        <taxon>Vertebrata</taxon>
        <taxon>Euteleostomi</taxon>
        <taxon>Archelosauria</taxon>
        <taxon>Archosauria</taxon>
        <taxon>Dinosauria</taxon>
        <taxon>Saurischia</taxon>
        <taxon>Theropoda</taxon>
        <taxon>Coelurosauria</taxon>
        <taxon>Aves</taxon>
        <taxon>Neognathae</taxon>
        <taxon>Neoaves</taxon>
        <taxon>Columbimorphae</taxon>
        <taxon>Columbiformes</taxon>
        <taxon>Columbidae</taxon>
        <taxon>Patagioenas</taxon>
    </lineage>
</organism>